<accession>A0A8D9CPY6</accession>
<dbReference type="EMBL" id="LS974625">
    <property type="protein sequence ID" value="CAG7860538.1"/>
    <property type="molecule type" value="Genomic_DNA"/>
</dbReference>
<dbReference type="Gramene" id="A09p10050.2_BraZ1">
    <property type="protein sequence ID" value="A09p10050.2_BraZ1.CDS"/>
    <property type="gene ID" value="A09g10050.2_BraZ1"/>
</dbReference>
<organism evidence="1 2">
    <name type="scientific">Brassica campestris</name>
    <name type="common">Field mustard</name>
    <dbReference type="NCBI Taxonomy" id="3711"/>
    <lineage>
        <taxon>Eukaryota</taxon>
        <taxon>Viridiplantae</taxon>
        <taxon>Streptophyta</taxon>
        <taxon>Embryophyta</taxon>
        <taxon>Tracheophyta</taxon>
        <taxon>Spermatophyta</taxon>
        <taxon>Magnoliopsida</taxon>
        <taxon>eudicotyledons</taxon>
        <taxon>Gunneridae</taxon>
        <taxon>Pentapetalae</taxon>
        <taxon>rosids</taxon>
        <taxon>malvids</taxon>
        <taxon>Brassicales</taxon>
        <taxon>Brassicaceae</taxon>
        <taxon>Brassiceae</taxon>
        <taxon>Brassica</taxon>
    </lineage>
</organism>
<dbReference type="Proteomes" id="UP000694005">
    <property type="component" value="Chromosome A09"/>
</dbReference>
<evidence type="ECO:0000313" key="2">
    <source>
        <dbReference type="Proteomes" id="UP000694005"/>
    </source>
</evidence>
<protein>
    <submittedName>
        <fullName evidence="1">Uncharacterized protein</fullName>
    </submittedName>
</protein>
<dbReference type="AlphaFoldDB" id="A0A8D9CPY6"/>
<feature type="non-terminal residue" evidence="1">
    <location>
        <position position="1"/>
    </location>
</feature>
<sequence>TFSVRLLLRDWYLLTTTLIWKALRPSLVRQIHLSLQQELLARTIGLAREKNLTRR</sequence>
<gene>
    <name evidence="1" type="ORF">BRAPAZ1V2_A09P10050.2</name>
</gene>
<proteinExistence type="predicted"/>
<name>A0A8D9CPY6_BRACM</name>
<evidence type="ECO:0000313" key="1">
    <source>
        <dbReference type="EMBL" id="CAG7860538.1"/>
    </source>
</evidence>
<reference evidence="1 2" key="1">
    <citation type="submission" date="2021-07" db="EMBL/GenBank/DDBJ databases">
        <authorList>
            <consortium name="Genoscope - CEA"/>
            <person name="William W."/>
        </authorList>
    </citation>
    <scope>NUCLEOTIDE SEQUENCE [LARGE SCALE GENOMIC DNA]</scope>
</reference>